<proteinExistence type="predicted"/>
<dbReference type="RefSeq" id="WP_188686432.1">
    <property type="nucleotide sequence ID" value="NZ_BMIS01000015.1"/>
</dbReference>
<dbReference type="EMBL" id="BMIS01000015">
    <property type="protein sequence ID" value="GGE77159.1"/>
    <property type="molecule type" value="Genomic_DNA"/>
</dbReference>
<accession>A0A917ET37</accession>
<sequence>MTKPFSQVDAFGHTPFAGNPVAVVADADDQGLWVGGSTAVALSDTINL</sequence>
<evidence type="ECO:0008006" key="3">
    <source>
        <dbReference type="Google" id="ProtNLM"/>
    </source>
</evidence>
<dbReference type="AlphaFoldDB" id="A0A917ET37"/>
<reference evidence="1" key="1">
    <citation type="journal article" date="2014" name="Int. J. Syst. Evol. Microbiol.">
        <title>Complete genome sequence of Corynebacterium casei LMG S-19264T (=DSM 44701T), isolated from a smear-ripened cheese.</title>
        <authorList>
            <consortium name="US DOE Joint Genome Institute (JGI-PGF)"/>
            <person name="Walter F."/>
            <person name="Albersmeier A."/>
            <person name="Kalinowski J."/>
            <person name="Ruckert C."/>
        </authorList>
    </citation>
    <scope>NUCLEOTIDE SEQUENCE</scope>
    <source>
        <strain evidence="1">CGMCC 1.15388</strain>
    </source>
</reference>
<protein>
    <recommendedName>
        <fullName evidence="3">PhzF family phenazine biosynthesis protein</fullName>
    </recommendedName>
</protein>
<comment type="caution">
    <text evidence="1">The sequence shown here is derived from an EMBL/GenBank/DDBJ whole genome shotgun (WGS) entry which is preliminary data.</text>
</comment>
<dbReference type="Proteomes" id="UP000633136">
    <property type="component" value="Unassembled WGS sequence"/>
</dbReference>
<organism evidence="1 2">
    <name type="scientific">Nesterenkonia cremea</name>
    <dbReference type="NCBI Taxonomy" id="1882340"/>
    <lineage>
        <taxon>Bacteria</taxon>
        <taxon>Bacillati</taxon>
        <taxon>Actinomycetota</taxon>
        <taxon>Actinomycetes</taxon>
        <taxon>Micrococcales</taxon>
        <taxon>Micrococcaceae</taxon>
        <taxon>Nesterenkonia</taxon>
    </lineage>
</organism>
<dbReference type="SUPFAM" id="SSF54506">
    <property type="entry name" value="Diaminopimelate epimerase-like"/>
    <property type="match status" value="1"/>
</dbReference>
<evidence type="ECO:0000313" key="1">
    <source>
        <dbReference type="EMBL" id="GGE77159.1"/>
    </source>
</evidence>
<evidence type="ECO:0000313" key="2">
    <source>
        <dbReference type="Proteomes" id="UP000633136"/>
    </source>
</evidence>
<dbReference type="Gene3D" id="3.10.310.10">
    <property type="entry name" value="Diaminopimelate Epimerase, Chain A, domain 1"/>
    <property type="match status" value="1"/>
</dbReference>
<reference evidence="1" key="2">
    <citation type="submission" date="2020-09" db="EMBL/GenBank/DDBJ databases">
        <authorList>
            <person name="Sun Q."/>
            <person name="Zhou Y."/>
        </authorList>
    </citation>
    <scope>NUCLEOTIDE SEQUENCE</scope>
    <source>
        <strain evidence="1">CGMCC 1.15388</strain>
    </source>
</reference>
<name>A0A917ET37_9MICC</name>
<gene>
    <name evidence="1" type="ORF">GCM10011401_25630</name>
</gene>
<keyword evidence="2" id="KW-1185">Reference proteome</keyword>